<dbReference type="Pfam" id="PF00672">
    <property type="entry name" value="HAMP"/>
    <property type="match status" value="1"/>
</dbReference>
<dbReference type="InterPro" id="IPR036890">
    <property type="entry name" value="HATPase_C_sf"/>
</dbReference>
<comment type="catalytic activity">
    <reaction evidence="1">
        <text>ATP + protein L-histidine = ADP + protein N-phospho-L-histidine.</text>
        <dbReference type="EC" id="2.7.13.3"/>
    </reaction>
</comment>
<dbReference type="InterPro" id="IPR004358">
    <property type="entry name" value="Sig_transdc_His_kin-like_C"/>
</dbReference>
<evidence type="ECO:0000256" key="6">
    <source>
        <dbReference type="ARBA" id="ARBA00022777"/>
    </source>
</evidence>
<dbReference type="InterPro" id="IPR005467">
    <property type="entry name" value="His_kinase_dom"/>
</dbReference>
<keyword evidence="8" id="KW-0812">Transmembrane</keyword>
<name>A0A1P8KKN7_9BACT</name>
<reference evidence="11 12" key="1">
    <citation type="submission" date="2017-01" db="EMBL/GenBank/DDBJ databases">
        <title>Genome sequencing of Arcobacter sp. LPB0137.</title>
        <authorList>
            <person name="Lee G.-W."/>
            <person name="Yi H."/>
        </authorList>
    </citation>
    <scope>NUCLEOTIDE SEQUENCE [LARGE SCALE GENOMIC DNA]</scope>
    <source>
        <strain evidence="11 12">LPB0137</strain>
    </source>
</reference>
<dbReference type="SUPFAM" id="SSF47384">
    <property type="entry name" value="Homodimeric domain of signal transducing histidine kinase"/>
    <property type="match status" value="1"/>
</dbReference>
<dbReference type="PANTHER" id="PTHR43711:SF26">
    <property type="entry name" value="SENSOR HISTIDINE KINASE RCSC"/>
    <property type="match status" value="1"/>
</dbReference>
<dbReference type="InterPro" id="IPR050736">
    <property type="entry name" value="Sensor_HK_Regulatory"/>
</dbReference>
<dbReference type="PROSITE" id="PS50109">
    <property type="entry name" value="HIS_KIN"/>
    <property type="match status" value="1"/>
</dbReference>
<dbReference type="InterPro" id="IPR003660">
    <property type="entry name" value="HAMP_dom"/>
</dbReference>
<dbReference type="FunFam" id="3.30.565.10:FF:000010">
    <property type="entry name" value="Sensor histidine kinase RcsC"/>
    <property type="match status" value="1"/>
</dbReference>
<feature type="domain" description="Histidine kinase" evidence="9">
    <location>
        <begin position="257"/>
        <end position="475"/>
    </location>
</feature>
<dbReference type="CDD" id="cd16922">
    <property type="entry name" value="HATPase_EvgS-ArcB-TorS-like"/>
    <property type="match status" value="1"/>
</dbReference>
<evidence type="ECO:0000259" key="9">
    <source>
        <dbReference type="PROSITE" id="PS50109"/>
    </source>
</evidence>
<keyword evidence="4" id="KW-0597">Phosphoprotein</keyword>
<dbReference type="InterPro" id="IPR003661">
    <property type="entry name" value="HisK_dim/P_dom"/>
</dbReference>
<dbReference type="CDD" id="cd00082">
    <property type="entry name" value="HisKA"/>
    <property type="match status" value="1"/>
</dbReference>
<keyword evidence="6" id="KW-0418">Kinase</keyword>
<dbReference type="InterPro" id="IPR036097">
    <property type="entry name" value="HisK_dim/P_sf"/>
</dbReference>
<dbReference type="GO" id="GO:0016020">
    <property type="term" value="C:membrane"/>
    <property type="evidence" value="ECO:0007669"/>
    <property type="project" value="UniProtKB-SubCell"/>
</dbReference>
<keyword evidence="8" id="KW-0472">Membrane</keyword>
<evidence type="ECO:0000313" key="12">
    <source>
        <dbReference type="Proteomes" id="UP000186074"/>
    </source>
</evidence>
<organism evidence="11 12">
    <name type="scientific">Poseidonibacter parvus</name>
    <dbReference type="NCBI Taxonomy" id="1850254"/>
    <lineage>
        <taxon>Bacteria</taxon>
        <taxon>Pseudomonadati</taxon>
        <taxon>Campylobacterota</taxon>
        <taxon>Epsilonproteobacteria</taxon>
        <taxon>Campylobacterales</taxon>
        <taxon>Arcobacteraceae</taxon>
        <taxon>Poseidonibacter</taxon>
    </lineage>
</organism>
<dbReference type="Pfam" id="PF02518">
    <property type="entry name" value="HATPase_c"/>
    <property type="match status" value="1"/>
</dbReference>
<protein>
    <recommendedName>
        <fullName evidence="3">histidine kinase</fullName>
        <ecNumber evidence="3">2.7.13.3</ecNumber>
    </recommendedName>
</protein>
<dbReference type="InterPro" id="IPR003594">
    <property type="entry name" value="HATPase_dom"/>
</dbReference>
<gene>
    <name evidence="11" type="ORF">LPB137_04340</name>
</gene>
<dbReference type="STRING" id="1850254.LPB137_04340"/>
<dbReference type="Gene3D" id="3.30.565.10">
    <property type="entry name" value="Histidine kinase-like ATPase, C-terminal domain"/>
    <property type="match status" value="1"/>
</dbReference>
<dbReference type="Proteomes" id="UP000186074">
    <property type="component" value="Chromosome"/>
</dbReference>
<dbReference type="EC" id="2.7.13.3" evidence="3"/>
<dbReference type="Pfam" id="PF00512">
    <property type="entry name" value="HisKA"/>
    <property type="match status" value="1"/>
</dbReference>
<accession>A0A1P8KKN7</accession>
<dbReference type="Gene3D" id="1.10.287.130">
    <property type="match status" value="1"/>
</dbReference>
<keyword evidence="7" id="KW-0902">Two-component regulatory system</keyword>
<feature type="transmembrane region" description="Helical" evidence="8">
    <location>
        <begin position="6"/>
        <end position="28"/>
    </location>
</feature>
<evidence type="ECO:0000256" key="7">
    <source>
        <dbReference type="ARBA" id="ARBA00023012"/>
    </source>
</evidence>
<dbReference type="SMART" id="SM00304">
    <property type="entry name" value="HAMP"/>
    <property type="match status" value="1"/>
</dbReference>
<evidence type="ECO:0000313" key="11">
    <source>
        <dbReference type="EMBL" id="APW65123.1"/>
    </source>
</evidence>
<keyword evidence="8" id="KW-1133">Transmembrane helix</keyword>
<dbReference type="CDD" id="cd06225">
    <property type="entry name" value="HAMP"/>
    <property type="match status" value="1"/>
</dbReference>
<evidence type="ECO:0000256" key="4">
    <source>
        <dbReference type="ARBA" id="ARBA00022553"/>
    </source>
</evidence>
<feature type="transmembrane region" description="Helical" evidence="8">
    <location>
        <begin position="156"/>
        <end position="175"/>
    </location>
</feature>
<dbReference type="Gene3D" id="6.10.340.10">
    <property type="match status" value="1"/>
</dbReference>
<dbReference type="KEGG" id="alp:LPB137_04340"/>
<dbReference type="OrthoDB" id="177675at2"/>
<comment type="subcellular location">
    <subcellularLocation>
        <location evidence="2">Membrane</location>
    </subcellularLocation>
</comment>
<dbReference type="SUPFAM" id="SSF55874">
    <property type="entry name" value="ATPase domain of HSP90 chaperone/DNA topoisomerase II/histidine kinase"/>
    <property type="match status" value="1"/>
</dbReference>
<dbReference type="PANTHER" id="PTHR43711">
    <property type="entry name" value="TWO-COMPONENT HISTIDINE KINASE"/>
    <property type="match status" value="1"/>
</dbReference>
<evidence type="ECO:0000256" key="8">
    <source>
        <dbReference type="SAM" id="Phobius"/>
    </source>
</evidence>
<dbReference type="SMART" id="SM00387">
    <property type="entry name" value="HATPase_c"/>
    <property type="match status" value="1"/>
</dbReference>
<keyword evidence="12" id="KW-1185">Reference proteome</keyword>
<dbReference type="RefSeq" id="WP_076084858.1">
    <property type="nucleotide sequence ID" value="NZ_CP019070.1"/>
</dbReference>
<dbReference type="SMART" id="SM00388">
    <property type="entry name" value="HisKA"/>
    <property type="match status" value="1"/>
</dbReference>
<evidence type="ECO:0000256" key="2">
    <source>
        <dbReference type="ARBA" id="ARBA00004370"/>
    </source>
</evidence>
<dbReference type="EMBL" id="CP019070">
    <property type="protein sequence ID" value="APW65123.1"/>
    <property type="molecule type" value="Genomic_DNA"/>
</dbReference>
<feature type="domain" description="HAMP" evidence="10">
    <location>
        <begin position="176"/>
        <end position="228"/>
    </location>
</feature>
<evidence type="ECO:0000256" key="5">
    <source>
        <dbReference type="ARBA" id="ARBA00022679"/>
    </source>
</evidence>
<proteinExistence type="predicted"/>
<keyword evidence="5" id="KW-0808">Transferase</keyword>
<evidence type="ECO:0000256" key="1">
    <source>
        <dbReference type="ARBA" id="ARBA00000085"/>
    </source>
</evidence>
<dbReference type="PRINTS" id="PR00344">
    <property type="entry name" value="BCTRLSENSOR"/>
</dbReference>
<dbReference type="SUPFAM" id="SSF158472">
    <property type="entry name" value="HAMP domain-like"/>
    <property type="match status" value="1"/>
</dbReference>
<dbReference type="AlphaFoldDB" id="A0A1P8KKN7"/>
<evidence type="ECO:0000256" key="3">
    <source>
        <dbReference type="ARBA" id="ARBA00012438"/>
    </source>
</evidence>
<dbReference type="GO" id="GO:0000155">
    <property type="term" value="F:phosphorelay sensor kinase activity"/>
    <property type="evidence" value="ECO:0007669"/>
    <property type="project" value="InterPro"/>
</dbReference>
<sequence length="620" mass="71068">MSFKFRFILSFVLLEIFFIVLIVSVNFFTIKNSSDKLISEKIESNVTFIEELIKVPMSIFDLATLDNLVENSVKYLNSIVILDTQNRILASSYSYKYLPIEDLIKLKRNKDVFINNNSYKIIFNEIYEENVLLGSVYVIFDTTSNSQFIEKSKNTTFLIILLEILISIILSYLIGNRVTKKLDDLSSIAKRIGKEENTSIPYLDSSDEIGILANSMDRMQTNLQNRNNTIIQSNKLLVKQKEELEVANKVKDDFLANMSHELKTPLNSINVLSSIMKKNSKNTFSEKEVKNLEIINSCGKDLLFLINDVLDISKLEAGKVSINNSDVDIYNLTTIIKDMFFTQFKDKNVDFYFECDKNINSIYSDERKISQIVKNFLSNALKFTSEGKVSLIVKEKDENILIEVKDSGIGINKEQIDDLFDRFKQVDASISRKHLGTGLGLAISKNLAELLKGNITVESEFGHGSKFTLSIPKNINEIEIKNNTIVSKDIIPSHTNNLYETMPEKKPVIVEDIKRKKILIYNNDHLLFFNIIIKLKKNNEILQINTENEFLDELNNKTIDAIIIDIDKLSEDFINKILLNKHKKLIIITSNEVNEEIKIKAKSIILKPVDLNKIIFSLDD</sequence>
<dbReference type="PROSITE" id="PS50885">
    <property type="entry name" value="HAMP"/>
    <property type="match status" value="1"/>
</dbReference>
<evidence type="ECO:0000259" key="10">
    <source>
        <dbReference type="PROSITE" id="PS50885"/>
    </source>
</evidence>